<evidence type="ECO:0000313" key="1">
    <source>
        <dbReference type="EMBL" id="SOR30279.1"/>
    </source>
</evidence>
<protein>
    <submittedName>
        <fullName evidence="1">Uncharacterized protein</fullName>
    </submittedName>
</protein>
<reference evidence="2" key="1">
    <citation type="submission" date="2017-10" db="EMBL/GenBank/DDBJ databases">
        <authorList>
            <person name="Regsiter A."/>
            <person name="William W."/>
        </authorList>
    </citation>
    <scope>NUCLEOTIDE SEQUENCE [LARGE SCALE GENOMIC DNA]</scope>
</reference>
<sequence>MSAPASRRGFLRDLATLPLIGGGVTLIGSPTAVAAPITESLLDSYDAWLEFERRFLQWERYRNTEMNYRLHQPFVMQMYDREGRPKGPATAGDYIPAANPGAQYHHGGEALASTRAALVLSAVGCNWREEW</sequence>
<dbReference type="PROSITE" id="PS51318">
    <property type="entry name" value="TAT"/>
    <property type="match status" value="1"/>
</dbReference>
<proteinExistence type="predicted"/>
<evidence type="ECO:0000313" key="2">
    <source>
        <dbReference type="Proteomes" id="UP000233769"/>
    </source>
</evidence>
<dbReference type="Proteomes" id="UP000233769">
    <property type="component" value="Chromosome tk0001"/>
</dbReference>
<accession>A0A2N9ASH8</accession>
<dbReference type="AlphaFoldDB" id="A0A2N9ASH8"/>
<organism evidence="1 2">
    <name type="scientific">Methylorubrum extorquens</name>
    <name type="common">Methylobacterium dichloromethanicum</name>
    <name type="synonym">Methylobacterium extorquens</name>
    <dbReference type="NCBI Taxonomy" id="408"/>
    <lineage>
        <taxon>Bacteria</taxon>
        <taxon>Pseudomonadati</taxon>
        <taxon>Pseudomonadota</taxon>
        <taxon>Alphaproteobacteria</taxon>
        <taxon>Hyphomicrobiales</taxon>
        <taxon>Methylobacteriaceae</taxon>
        <taxon>Methylorubrum</taxon>
    </lineage>
</organism>
<name>A0A2N9ASH8_METEX</name>
<dbReference type="EMBL" id="LT962688">
    <property type="protein sequence ID" value="SOR30279.1"/>
    <property type="molecule type" value="Genomic_DNA"/>
</dbReference>
<gene>
    <name evidence="1" type="ORF">TK0001_3677</name>
</gene>
<dbReference type="InterPro" id="IPR006311">
    <property type="entry name" value="TAT_signal"/>
</dbReference>